<evidence type="ECO:0000313" key="2">
    <source>
        <dbReference type="Proteomes" id="UP000284472"/>
    </source>
</evidence>
<dbReference type="EMBL" id="QSIR01000030">
    <property type="protein sequence ID" value="RHD02872.1"/>
    <property type="molecule type" value="Genomic_DNA"/>
</dbReference>
<proteinExistence type="predicted"/>
<dbReference type="AlphaFoldDB" id="A0A414D382"/>
<organism evidence="1 2">
    <name type="scientific">Mediterraneibacter gnavus</name>
    <name type="common">Ruminococcus gnavus</name>
    <dbReference type="NCBI Taxonomy" id="33038"/>
    <lineage>
        <taxon>Bacteria</taxon>
        <taxon>Bacillati</taxon>
        <taxon>Bacillota</taxon>
        <taxon>Clostridia</taxon>
        <taxon>Lachnospirales</taxon>
        <taxon>Lachnospiraceae</taxon>
        <taxon>Mediterraneibacter</taxon>
    </lineage>
</organism>
<name>A0A414D382_MEDGN</name>
<gene>
    <name evidence="1" type="ORF">DW812_15095</name>
</gene>
<dbReference type="Gene3D" id="3.40.50.450">
    <property type="match status" value="1"/>
</dbReference>
<dbReference type="Proteomes" id="UP000284472">
    <property type="component" value="Unassembled WGS sequence"/>
</dbReference>
<accession>A0A414D382</accession>
<dbReference type="Pfam" id="PF14359">
    <property type="entry name" value="DUF4406"/>
    <property type="match status" value="1"/>
</dbReference>
<dbReference type="SUPFAM" id="SSF52309">
    <property type="entry name" value="N-(deoxy)ribosyltransferase-like"/>
    <property type="match status" value="1"/>
</dbReference>
<dbReference type="InterPro" id="IPR025518">
    <property type="entry name" value="DUF4406"/>
</dbReference>
<sequence>MRVYIAGAMTGVFKYKEKFTEAEEYIRGLGHIVVNPSFLPEGLSDYYEINKAMIDQCDAIYVLLNYENSKGTKREIEYAKSTGKQVIYQNSTEVRDQNGNSWGWVNRPLGYSDYPVGYGNYWEYPWRRCW</sequence>
<reference evidence="1 2" key="1">
    <citation type="submission" date="2018-08" db="EMBL/GenBank/DDBJ databases">
        <title>A genome reference for cultivated species of the human gut microbiota.</title>
        <authorList>
            <person name="Zou Y."/>
            <person name="Xue W."/>
            <person name="Luo G."/>
        </authorList>
    </citation>
    <scope>NUCLEOTIDE SEQUENCE [LARGE SCALE GENOMIC DNA]</scope>
    <source>
        <strain evidence="1 2">AM32-6</strain>
    </source>
</reference>
<evidence type="ECO:0000313" key="1">
    <source>
        <dbReference type="EMBL" id="RHD02872.1"/>
    </source>
</evidence>
<dbReference type="RefSeq" id="WP_118044117.1">
    <property type="nucleotide sequence ID" value="NZ_QSIR01000030.1"/>
</dbReference>
<protein>
    <submittedName>
        <fullName evidence="1">DUF4406 domain-containing protein</fullName>
    </submittedName>
</protein>
<comment type="caution">
    <text evidence="1">The sequence shown here is derived from an EMBL/GenBank/DDBJ whole genome shotgun (WGS) entry which is preliminary data.</text>
</comment>